<comment type="cofactor">
    <cofactor evidence="1 9">
        <name>heme</name>
        <dbReference type="ChEBI" id="CHEBI:30413"/>
    </cofactor>
</comment>
<dbReference type="Proteomes" id="UP000053263">
    <property type="component" value="Unassembled WGS sequence"/>
</dbReference>
<keyword evidence="7 9" id="KW-0408">Iron</keyword>
<accession>A0A0C9T7E9</accession>
<dbReference type="Gene3D" id="1.10.630.10">
    <property type="entry name" value="Cytochrome P450"/>
    <property type="match status" value="1"/>
</dbReference>
<dbReference type="InterPro" id="IPR001128">
    <property type="entry name" value="Cyt_P450"/>
</dbReference>
<keyword evidence="6 10" id="KW-0560">Oxidoreductase</keyword>
<comment type="pathway">
    <text evidence="2">Secondary metabolite biosynthesis.</text>
</comment>
<dbReference type="CDD" id="cd11065">
    <property type="entry name" value="CYP64-like"/>
    <property type="match status" value="1"/>
</dbReference>
<protein>
    <submittedName>
        <fullName evidence="11">Unplaced genomic scaffold PLICRscaffold_15, whole genome shotgun sequence</fullName>
    </submittedName>
</protein>
<evidence type="ECO:0000256" key="8">
    <source>
        <dbReference type="ARBA" id="ARBA00023033"/>
    </source>
</evidence>
<keyword evidence="4 9" id="KW-0349">Heme</keyword>
<keyword evidence="8 10" id="KW-0503">Monooxygenase</keyword>
<evidence type="ECO:0000256" key="5">
    <source>
        <dbReference type="ARBA" id="ARBA00022723"/>
    </source>
</evidence>
<dbReference type="PRINTS" id="PR00385">
    <property type="entry name" value="P450"/>
</dbReference>
<name>A0A0C9T7E9_PLICR</name>
<dbReference type="OrthoDB" id="2789670at2759"/>
<dbReference type="InterPro" id="IPR017972">
    <property type="entry name" value="Cyt_P450_CS"/>
</dbReference>
<dbReference type="InterPro" id="IPR050364">
    <property type="entry name" value="Cytochrome_P450_fung"/>
</dbReference>
<evidence type="ECO:0000256" key="3">
    <source>
        <dbReference type="ARBA" id="ARBA00010617"/>
    </source>
</evidence>
<dbReference type="PANTHER" id="PTHR46300">
    <property type="entry name" value="P450, PUTATIVE (EUROFUNG)-RELATED-RELATED"/>
    <property type="match status" value="1"/>
</dbReference>
<evidence type="ECO:0000256" key="2">
    <source>
        <dbReference type="ARBA" id="ARBA00005179"/>
    </source>
</evidence>
<dbReference type="GO" id="GO:0016705">
    <property type="term" value="F:oxidoreductase activity, acting on paired donors, with incorporation or reduction of molecular oxygen"/>
    <property type="evidence" value="ECO:0007669"/>
    <property type="project" value="InterPro"/>
</dbReference>
<dbReference type="InterPro" id="IPR002401">
    <property type="entry name" value="Cyt_P450_E_grp-I"/>
</dbReference>
<dbReference type="SUPFAM" id="SSF48264">
    <property type="entry name" value="Cytochrome P450"/>
    <property type="match status" value="1"/>
</dbReference>
<sequence length="464" mass="51635">MHSFGPAYAQWGRDCGSDILHATVFGKSVIVINSIEIATDLLERRSLIYSSRPSSIMVGDLMGWHWHLALLPYGKIFRAYRRLFHREFNPRAVMRFRPLQLKATRDMLQGLADSPDEFFDHLVHMSGKTIMGITYGIDVKSHDDPYIAAAERADASLFAAGRPGAFYVDFLPFLRYLPEWMPGAGFKTKAKEWRNHADAIFNLPYEAAKQDYLNGTSRVSFISQCLEALDKNVKDFDEFVVKGTAASMYNAAVDTTASVVKMFVLAMIRNPDVQEKAQKELDEVVGRGSLPDFDHESSLPYVSAVVKEVFRWQPVTPIPFPHMVTAEDAYNGYRIPANSLVIPNIWAMLHNESVYPNPSSFIPERFLDSDGHLDPTVPDPSLASFGFGRRICPGRYLGWSSVWISIASILATFNIEKAVDTEGSPIEPSSECKPGIVASPLPFPASIKPRSAVALSAIQAAAHK</sequence>
<dbReference type="Pfam" id="PF00067">
    <property type="entry name" value="p450"/>
    <property type="match status" value="1"/>
</dbReference>
<dbReference type="HOGENOM" id="CLU_001570_2_3_1"/>
<evidence type="ECO:0000256" key="7">
    <source>
        <dbReference type="ARBA" id="ARBA00023004"/>
    </source>
</evidence>
<evidence type="ECO:0000313" key="12">
    <source>
        <dbReference type="Proteomes" id="UP000053263"/>
    </source>
</evidence>
<evidence type="ECO:0000256" key="10">
    <source>
        <dbReference type="RuleBase" id="RU000461"/>
    </source>
</evidence>
<gene>
    <name evidence="11" type="ORF">PLICRDRAFT_178958</name>
</gene>
<evidence type="ECO:0000256" key="4">
    <source>
        <dbReference type="ARBA" id="ARBA00022617"/>
    </source>
</evidence>
<dbReference type="AlphaFoldDB" id="A0A0C9T7E9"/>
<comment type="similarity">
    <text evidence="3 10">Belongs to the cytochrome P450 family.</text>
</comment>
<evidence type="ECO:0000256" key="9">
    <source>
        <dbReference type="PIRSR" id="PIRSR602401-1"/>
    </source>
</evidence>
<keyword evidence="5 9" id="KW-0479">Metal-binding</keyword>
<dbReference type="InterPro" id="IPR036396">
    <property type="entry name" value="Cyt_P450_sf"/>
</dbReference>
<dbReference type="GO" id="GO:0005506">
    <property type="term" value="F:iron ion binding"/>
    <property type="evidence" value="ECO:0007669"/>
    <property type="project" value="InterPro"/>
</dbReference>
<dbReference type="PROSITE" id="PS00086">
    <property type="entry name" value="CYTOCHROME_P450"/>
    <property type="match status" value="1"/>
</dbReference>
<evidence type="ECO:0000256" key="1">
    <source>
        <dbReference type="ARBA" id="ARBA00001971"/>
    </source>
</evidence>
<organism evidence="11 12">
    <name type="scientific">Plicaturopsis crispa FD-325 SS-3</name>
    <dbReference type="NCBI Taxonomy" id="944288"/>
    <lineage>
        <taxon>Eukaryota</taxon>
        <taxon>Fungi</taxon>
        <taxon>Dikarya</taxon>
        <taxon>Basidiomycota</taxon>
        <taxon>Agaricomycotina</taxon>
        <taxon>Agaricomycetes</taxon>
        <taxon>Agaricomycetidae</taxon>
        <taxon>Amylocorticiales</taxon>
        <taxon>Amylocorticiaceae</taxon>
        <taxon>Plicatura</taxon>
        <taxon>Plicaturopsis crispa</taxon>
    </lineage>
</organism>
<dbReference type="GO" id="GO:0004497">
    <property type="term" value="F:monooxygenase activity"/>
    <property type="evidence" value="ECO:0007669"/>
    <property type="project" value="UniProtKB-KW"/>
</dbReference>
<keyword evidence="12" id="KW-1185">Reference proteome</keyword>
<dbReference type="EMBL" id="KN832568">
    <property type="protein sequence ID" value="KII85219.1"/>
    <property type="molecule type" value="Genomic_DNA"/>
</dbReference>
<reference evidence="11 12" key="1">
    <citation type="submission" date="2014-06" db="EMBL/GenBank/DDBJ databases">
        <title>Evolutionary Origins and Diversification of the Mycorrhizal Mutualists.</title>
        <authorList>
            <consortium name="DOE Joint Genome Institute"/>
            <consortium name="Mycorrhizal Genomics Consortium"/>
            <person name="Kohler A."/>
            <person name="Kuo A."/>
            <person name="Nagy L.G."/>
            <person name="Floudas D."/>
            <person name="Copeland A."/>
            <person name="Barry K.W."/>
            <person name="Cichocki N."/>
            <person name="Veneault-Fourrey C."/>
            <person name="LaButti K."/>
            <person name="Lindquist E.A."/>
            <person name="Lipzen A."/>
            <person name="Lundell T."/>
            <person name="Morin E."/>
            <person name="Murat C."/>
            <person name="Riley R."/>
            <person name="Ohm R."/>
            <person name="Sun H."/>
            <person name="Tunlid A."/>
            <person name="Henrissat B."/>
            <person name="Grigoriev I.V."/>
            <person name="Hibbett D.S."/>
            <person name="Martin F."/>
        </authorList>
    </citation>
    <scope>NUCLEOTIDE SEQUENCE [LARGE SCALE GENOMIC DNA]</scope>
    <source>
        <strain evidence="11 12">FD-325 SS-3</strain>
    </source>
</reference>
<dbReference type="PRINTS" id="PR00463">
    <property type="entry name" value="EP450I"/>
</dbReference>
<feature type="binding site" description="axial binding residue" evidence="9">
    <location>
        <position position="392"/>
    </location>
    <ligand>
        <name>heme</name>
        <dbReference type="ChEBI" id="CHEBI:30413"/>
    </ligand>
    <ligandPart>
        <name>Fe</name>
        <dbReference type="ChEBI" id="CHEBI:18248"/>
    </ligandPart>
</feature>
<dbReference type="PANTHER" id="PTHR46300:SF7">
    <property type="entry name" value="P450, PUTATIVE (EUROFUNG)-RELATED"/>
    <property type="match status" value="1"/>
</dbReference>
<evidence type="ECO:0000313" key="11">
    <source>
        <dbReference type="EMBL" id="KII85219.1"/>
    </source>
</evidence>
<dbReference type="GO" id="GO:0020037">
    <property type="term" value="F:heme binding"/>
    <property type="evidence" value="ECO:0007669"/>
    <property type="project" value="InterPro"/>
</dbReference>
<evidence type="ECO:0000256" key="6">
    <source>
        <dbReference type="ARBA" id="ARBA00023002"/>
    </source>
</evidence>
<proteinExistence type="inferred from homology"/>